<organism evidence="3 4">
    <name type="scientific">Peltaster fructicola</name>
    <dbReference type="NCBI Taxonomy" id="286661"/>
    <lineage>
        <taxon>Eukaryota</taxon>
        <taxon>Fungi</taxon>
        <taxon>Dikarya</taxon>
        <taxon>Ascomycota</taxon>
        <taxon>Pezizomycotina</taxon>
        <taxon>Dothideomycetes</taxon>
        <taxon>Dothideomycetes incertae sedis</taxon>
        <taxon>Peltaster</taxon>
    </lineage>
</organism>
<evidence type="ECO:0000313" key="3">
    <source>
        <dbReference type="EMBL" id="QIW98024.1"/>
    </source>
</evidence>
<keyword evidence="2" id="KW-1133">Transmembrane helix</keyword>
<accession>A0A6H0XTQ7</accession>
<feature type="transmembrane region" description="Helical" evidence="2">
    <location>
        <begin position="12"/>
        <end position="34"/>
    </location>
</feature>
<keyword evidence="2" id="KW-0472">Membrane</keyword>
<protein>
    <submittedName>
        <fullName evidence="3">Uncharacterized protein</fullName>
    </submittedName>
</protein>
<keyword evidence="2" id="KW-0812">Transmembrane</keyword>
<feature type="region of interest" description="Disordered" evidence="1">
    <location>
        <begin position="137"/>
        <end position="176"/>
    </location>
</feature>
<dbReference type="Proteomes" id="UP000503462">
    <property type="component" value="Chromosome 2"/>
</dbReference>
<proteinExistence type="predicted"/>
<sequence>MGVVISTNSTLAPISFASSIIGFVSFAFTLGTFLKVVWVNLETVSEPAHDVHTMLNNLREELLEERASLKVLKKVNKHRRKFRRKLPESLHELLNVELDEVTVKTMSDTVRAYCRQFQQLERPFLKNGEDGIQQARHRRRGDLSPSPHYEHSAYASPPYEKRAKNRDRGRSRNEDSDDDLYWAQRVKYAPYGLRRRLDWLYHKSNAQALMEQLSRLQTRRISRQVNSMAVMLREYGDSVLHSEDQLGRLEERLNRVVGIRRME</sequence>
<keyword evidence="4" id="KW-1185">Reference proteome</keyword>
<reference evidence="3 4" key="1">
    <citation type="journal article" date="2016" name="Sci. Rep.">
        <title>Peltaster fructicola genome reveals evolution from an invasive phytopathogen to an ectophytic parasite.</title>
        <authorList>
            <person name="Xu C."/>
            <person name="Chen H."/>
            <person name="Gleason M.L."/>
            <person name="Xu J.R."/>
            <person name="Liu H."/>
            <person name="Zhang R."/>
            <person name="Sun G."/>
        </authorList>
    </citation>
    <scope>NUCLEOTIDE SEQUENCE [LARGE SCALE GENOMIC DNA]</scope>
    <source>
        <strain evidence="3 4">LNHT1506</strain>
    </source>
</reference>
<evidence type="ECO:0000313" key="4">
    <source>
        <dbReference type="Proteomes" id="UP000503462"/>
    </source>
</evidence>
<evidence type="ECO:0000256" key="1">
    <source>
        <dbReference type="SAM" id="MobiDB-lite"/>
    </source>
</evidence>
<feature type="compositionally biased region" description="Basic and acidic residues" evidence="1">
    <location>
        <begin position="159"/>
        <end position="174"/>
    </location>
</feature>
<gene>
    <name evidence="3" type="ORF">AMS68_003542</name>
</gene>
<name>A0A6H0XTQ7_9PEZI</name>
<dbReference type="EMBL" id="CP051140">
    <property type="protein sequence ID" value="QIW98024.1"/>
    <property type="molecule type" value="Genomic_DNA"/>
</dbReference>
<evidence type="ECO:0000256" key="2">
    <source>
        <dbReference type="SAM" id="Phobius"/>
    </source>
</evidence>
<dbReference type="AlphaFoldDB" id="A0A6H0XTQ7"/>
<dbReference type="OrthoDB" id="4148767at2759"/>